<dbReference type="InterPro" id="IPR014729">
    <property type="entry name" value="Rossmann-like_a/b/a_fold"/>
</dbReference>
<organism evidence="4 5">
    <name type="scientific">Vagococcus teuberi</name>
    <dbReference type="NCBI Taxonomy" id="519472"/>
    <lineage>
        <taxon>Bacteria</taxon>
        <taxon>Bacillati</taxon>
        <taxon>Bacillota</taxon>
        <taxon>Bacilli</taxon>
        <taxon>Lactobacillales</taxon>
        <taxon>Enterococcaceae</taxon>
        <taxon>Vagococcus</taxon>
    </lineage>
</organism>
<dbReference type="Proteomes" id="UP000191200">
    <property type="component" value="Chromosome"/>
</dbReference>
<dbReference type="CDD" id="cd00293">
    <property type="entry name" value="USP-like"/>
    <property type="match status" value="1"/>
</dbReference>
<dbReference type="PIRSF" id="PIRSF006276">
    <property type="entry name" value="UspA"/>
    <property type="match status" value="1"/>
</dbReference>
<dbReference type="PRINTS" id="PR01438">
    <property type="entry name" value="UNVRSLSTRESS"/>
</dbReference>
<gene>
    <name evidence="4" type="ORF">BHY08_02355</name>
</gene>
<evidence type="ECO:0000256" key="2">
    <source>
        <dbReference type="PIRNR" id="PIRNR006276"/>
    </source>
</evidence>
<dbReference type="KEGG" id="vte:BHY08_02355"/>
<keyword evidence="2" id="KW-0963">Cytoplasm</keyword>
<reference evidence="4 5" key="1">
    <citation type="submission" date="2016-09" db="EMBL/GenBank/DDBJ databases">
        <title>Vagococcus teuberi sp. nov., isolated from the Malian artisanal sour milk fene.</title>
        <authorList>
            <person name="Wullschleger S."/>
            <person name="Seifert C."/>
            <person name="Baumgartner S."/>
            <person name="Lacroix C."/>
            <person name="Bonfoh B."/>
            <person name="Stevens M.J."/>
            <person name="Meile L."/>
        </authorList>
    </citation>
    <scope>NUCLEOTIDE SEQUENCE [LARGE SCALE GENOMIC DNA]</scope>
    <source>
        <strain evidence="4 5">DSM 21459</strain>
    </source>
</reference>
<evidence type="ECO:0000313" key="4">
    <source>
        <dbReference type="EMBL" id="APB30767.1"/>
    </source>
</evidence>
<dbReference type="PANTHER" id="PTHR46268:SF6">
    <property type="entry name" value="UNIVERSAL STRESS PROTEIN UP12"/>
    <property type="match status" value="1"/>
</dbReference>
<feature type="domain" description="UspA" evidence="3">
    <location>
        <begin position="7"/>
        <end position="149"/>
    </location>
</feature>
<comment type="subcellular location">
    <subcellularLocation>
        <location evidence="2">Cytoplasm</location>
    </subcellularLocation>
</comment>
<protein>
    <recommendedName>
        <fullName evidence="2">Universal stress protein</fullName>
    </recommendedName>
</protein>
<dbReference type="GO" id="GO:0005737">
    <property type="term" value="C:cytoplasm"/>
    <property type="evidence" value="ECO:0007669"/>
    <property type="project" value="UniProtKB-SubCell"/>
</dbReference>
<dbReference type="OrthoDB" id="9789668at2"/>
<accession>A0A1J0A4D1</accession>
<dbReference type="RefSeq" id="WP_071456341.1">
    <property type="nucleotide sequence ID" value="NZ_CP017267.1"/>
</dbReference>
<evidence type="ECO:0000256" key="1">
    <source>
        <dbReference type="ARBA" id="ARBA00008791"/>
    </source>
</evidence>
<dbReference type="Gene3D" id="3.40.50.620">
    <property type="entry name" value="HUPs"/>
    <property type="match status" value="1"/>
</dbReference>
<evidence type="ECO:0000259" key="3">
    <source>
        <dbReference type="Pfam" id="PF00582"/>
    </source>
</evidence>
<dbReference type="Pfam" id="PF00582">
    <property type="entry name" value="Usp"/>
    <property type="match status" value="1"/>
</dbReference>
<dbReference type="STRING" id="519472.BHY08_02355"/>
<dbReference type="SUPFAM" id="SSF52402">
    <property type="entry name" value="Adenine nucleotide alpha hydrolases-like"/>
    <property type="match status" value="1"/>
</dbReference>
<name>A0A1J0A4D1_9ENTE</name>
<dbReference type="PANTHER" id="PTHR46268">
    <property type="entry name" value="STRESS RESPONSE PROTEIN NHAX"/>
    <property type="match status" value="1"/>
</dbReference>
<sequence length="151" mass="16681">MLEAQEYRSILVGTDGSEQAQQAFEKAVSVAKRNNAEIVVAHIIENKLYGGTMAFSTFSPDVVQEETNQAKELLESYKKIAKDLGYDRVKVTLEFGSPKVMMATELPEKYNTDLIMVGQSGLNAVERLVMGSVSDHIIRTAPCDVLVVRPE</sequence>
<dbReference type="InterPro" id="IPR006015">
    <property type="entry name" value="Universal_stress_UspA"/>
</dbReference>
<proteinExistence type="inferred from homology"/>
<dbReference type="InterPro" id="IPR006016">
    <property type="entry name" value="UspA"/>
</dbReference>
<keyword evidence="5" id="KW-1185">Reference proteome</keyword>
<evidence type="ECO:0000313" key="5">
    <source>
        <dbReference type="Proteomes" id="UP000191200"/>
    </source>
</evidence>
<dbReference type="AlphaFoldDB" id="A0A1J0A4D1"/>
<comment type="similarity">
    <text evidence="1 2">Belongs to the universal stress protein A family.</text>
</comment>
<dbReference type="EMBL" id="CP017267">
    <property type="protein sequence ID" value="APB30767.1"/>
    <property type="molecule type" value="Genomic_DNA"/>
</dbReference>